<reference evidence="1" key="1">
    <citation type="journal article" date="2020" name="Plants (Basel)">
        <title>Molecular Characterization of the Complete Coding Sequence of Olive Leaf Yellowing-Associated Virus.</title>
        <authorList>
            <person name="Ruiz-Garcia A.B."/>
            <person name="Candresse T."/>
            <person name="Canales C."/>
            <person name="Moran F."/>
            <person name="Machado de Oliveira C."/>
            <person name="Bertolini E."/>
            <person name="Olmos A."/>
        </authorList>
    </citation>
    <scope>NUCLEOTIDE SEQUENCE</scope>
    <source>
        <strain evidence="1">CS1</strain>
    </source>
</reference>
<proteinExistence type="predicted"/>
<accession>A0A7L9K4B4</accession>
<sequence length="224" mass="26715">MLFDSDCYQYKHIGISNHLYSRTPKMVSNEVKALYIKRTIIRFYEGIITTDLPTLVKELQFLRCLYFSIRENSNNQISTNFRTLFQNSLRSPWCDLPEDLFNKMYDDNLLFLNSDIQRILEYFIKDLAWSIYLKRLEDVYDIYFTYTLNSADYNLTVDNITIALSQKIREVTGEHVGSIDLLLPLELKKIIFEKKPLSYKRFFDYIKEVKILQVPELYIFNGIV</sequence>
<name>A0A7L9K4B4_9CLOS</name>
<evidence type="ECO:0000313" key="1">
    <source>
        <dbReference type="EMBL" id="QOK36440.1"/>
    </source>
</evidence>
<protein>
    <submittedName>
        <fullName evidence="1">p23</fullName>
    </submittedName>
</protein>
<organism evidence="1">
    <name type="scientific">Olive leaf yellowing-associated virus</name>
    <dbReference type="NCBI Taxonomy" id="82791"/>
    <lineage>
        <taxon>Viruses</taxon>
        <taxon>Riboviria</taxon>
        <taxon>Orthornavirae</taxon>
        <taxon>Kitrinoviricota</taxon>
        <taxon>Alsuviricetes</taxon>
        <taxon>Martellivirales</taxon>
        <taxon>Closteroviridae</taxon>
        <taxon>Olivavirus</taxon>
        <taxon>Olivavirus flavioleae</taxon>
    </lineage>
</organism>
<dbReference type="EMBL" id="MT809205">
    <property type="protein sequence ID" value="QOK36440.1"/>
    <property type="molecule type" value="Genomic_RNA"/>
</dbReference>